<reference evidence="6 7" key="1">
    <citation type="submission" date="2017-05" db="EMBL/GenBank/DDBJ databases">
        <title>Functional genome analysis of Paenibacillus pasadenensis strain R16: insights on endophytic life style and antifungal activity.</title>
        <authorList>
            <person name="Passera A."/>
            <person name="Marcolungo L."/>
            <person name="Casati P."/>
            <person name="Brasca M."/>
            <person name="Quaglino F."/>
            <person name="Delledonne M."/>
        </authorList>
    </citation>
    <scope>NUCLEOTIDE SEQUENCE [LARGE SCALE GENOMIC DNA]</scope>
    <source>
        <strain evidence="6 7">R16</strain>
    </source>
</reference>
<keyword evidence="2" id="KW-0813">Transport</keyword>
<name>A0A2N5N7I8_9BACL</name>
<evidence type="ECO:0000256" key="4">
    <source>
        <dbReference type="SAM" id="MobiDB-lite"/>
    </source>
</evidence>
<sequence length="571" mass="60912">MRHDRGRQDVRNGSGAGIRREKRRKLRPAVAAALIAVALAGCAGAEGTPAPSAKPAGAGAETGGNAGQAAAQAKDSLILAVGSEPETGFDPVTGWGRYGSPLFQSTLLKRDDDLNIVNDLATGYEVSGDGLEWTVKLRGDAVFTDGVPVTAEDVAFTFEQTAKSGAAVDLTNLEAVEAPAVDVVVFRLHSPQSTFVSLLVSTGIVPKHAYGPSYAEQPIGSGPFQLVQWDKGQQLIVEANPNYYGRKPSFKRLTFLFLGEDAAFAAAKAGEADVAYIPSSFSRQPVAGMTLVDVKSVDNRGIQFPYKPAGGKTSGGDPIGNDVTSDPAIRKAVNAAIDRQALVDGVLDGYGSPAYSPSDGLPWWNPDTTVPDGDPAAARQLLEQGGWSDPDGDGILDKDGRRAEFTLLYPAGDVTRQSLALAAADMVREAGIEIRPDGKSWEEIEKRMHADATLFGWGSHDPLEMDHLFRGASGGVGYYNAGYYANKTVDAWMDKALAAPSETEALEFWKKAQWDGETGFSALGDAPWAWLVNLDHLYLVSDKLDVGKQRIQPHGHGWPITDNIADWTWKS</sequence>
<dbReference type="CDD" id="cd08518">
    <property type="entry name" value="PBP2_NikA_DppA_OppA_like_19"/>
    <property type="match status" value="1"/>
</dbReference>
<feature type="region of interest" description="Disordered" evidence="4">
    <location>
        <begin position="46"/>
        <end position="67"/>
    </location>
</feature>
<comment type="similarity">
    <text evidence="1">Belongs to the bacterial solute-binding protein 5 family.</text>
</comment>
<dbReference type="InterPro" id="IPR000914">
    <property type="entry name" value="SBP_5_dom"/>
</dbReference>
<keyword evidence="7" id="KW-1185">Reference proteome</keyword>
<feature type="domain" description="Solute-binding protein family 5" evidence="5">
    <location>
        <begin position="116"/>
        <end position="462"/>
    </location>
</feature>
<dbReference type="InterPro" id="IPR030678">
    <property type="entry name" value="Peptide/Ni-bd"/>
</dbReference>
<organism evidence="6 7">
    <name type="scientific">Paenibacillus pasadenensis</name>
    <dbReference type="NCBI Taxonomy" id="217090"/>
    <lineage>
        <taxon>Bacteria</taxon>
        <taxon>Bacillati</taxon>
        <taxon>Bacillota</taxon>
        <taxon>Bacilli</taxon>
        <taxon>Bacillales</taxon>
        <taxon>Paenibacillaceae</taxon>
        <taxon>Paenibacillus</taxon>
    </lineage>
</organism>
<protein>
    <submittedName>
        <fullName evidence="6">Dipeptide-binding ABC transporter, periplasmic substrate-binding component</fullName>
    </submittedName>
</protein>
<evidence type="ECO:0000313" key="7">
    <source>
        <dbReference type="Proteomes" id="UP000234789"/>
    </source>
</evidence>
<keyword evidence="3" id="KW-0732">Signal</keyword>
<evidence type="ECO:0000256" key="1">
    <source>
        <dbReference type="ARBA" id="ARBA00005695"/>
    </source>
</evidence>
<dbReference type="AlphaFoldDB" id="A0A2N5N7I8"/>
<gene>
    <name evidence="6" type="ORF">B8V81_4680</name>
</gene>
<dbReference type="EMBL" id="NFEZ01000004">
    <property type="protein sequence ID" value="PLT46249.1"/>
    <property type="molecule type" value="Genomic_DNA"/>
</dbReference>
<feature type="compositionally biased region" description="Low complexity" evidence="4">
    <location>
        <begin position="46"/>
        <end position="59"/>
    </location>
</feature>
<evidence type="ECO:0000256" key="3">
    <source>
        <dbReference type="ARBA" id="ARBA00022729"/>
    </source>
</evidence>
<dbReference type="Proteomes" id="UP000234789">
    <property type="component" value="Unassembled WGS sequence"/>
</dbReference>
<dbReference type="GO" id="GO:0042597">
    <property type="term" value="C:periplasmic space"/>
    <property type="evidence" value="ECO:0007669"/>
    <property type="project" value="UniProtKB-ARBA"/>
</dbReference>
<dbReference type="RefSeq" id="WP_101809252.1">
    <property type="nucleotide sequence ID" value="NZ_NFEZ01000004.1"/>
</dbReference>
<dbReference type="Pfam" id="PF00496">
    <property type="entry name" value="SBP_bac_5"/>
    <property type="match status" value="1"/>
</dbReference>
<dbReference type="GO" id="GO:0043190">
    <property type="term" value="C:ATP-binding cassette (ABC) transporter complex"/>
    <property type="evidence" value="ECO:0007669"/>
    <property type="project" value="InterPro"/>
</dbReference>
<dbReference type="GO" id="GO:0015833">
    <property type="term" value="P:peptide transport"/>
    <property type="evidence" value="ECO:0007669"/>
    <property type="project" value="TreeGrafter"/>
</dbReference>
<evidence type="ECO:0000256" key="2">
    <source>
        <dbReference type="ARBA" id="ARBA00022448"/>
    </source>
</evidence>
<evidence type="ECO:0000313" key="6">
    <source>
        <dbReference type="EMBL" id="PLT46249.1"/>
    </source>
</evidence>
<dbReference type="GO" id="GO:1904680">
    <property type="term" value="F:peptide transmembrane transporter activity"/>
    <property type="evidence" value="ECO:0007669"/>
    <property type="project" value="TreeGrafter"/>
</dbReference>
<evidence type="ECO:0000259" key="5">
    <source>
        <dbReference type="Pfam" id="PF00496"/>
    </source>
</evidence>
<comment type="caution">
    <text evidence="6">The sequence shown here is derived from an EMBL/GenBank/DDBJ whole genome shotgun (WGS) entry which is preliminary data.</text>
</comment>
<dbReference type="Gene3D" id="3.10.105.10">
    <property type="entry name" value="Dipeptide-binding Protein, Domain 3"/>
    <property type="match status" value="1"/>
</dbReference>
<dbReference type="Gene3D" id="3.40.190.10">
    <property type="entry name" value="Periplasmic binding protein-like II"/>
    <property type="match status" value="1"/>
</dbReference>
<dbReference type="InterPro" id="IPR039424">
    <property type="entry name" value="SBP_5"/>
</dbReference>
<dbReference type="PIRSF" id="PIRSF002741">
    <property type="entry name" value="MppA"/>
    <property type="match status" value="1"/>
</dbReference>
<dbReference type="SUPFAM" id="SSF53850">
    <property type="entry name" value="Periplasmic binding protein-like II"/>
    <property type="match status" value="1"/>
</dbReference>
<feature type="compositionally biased region" description="Basic and acidic residues" evidence="4">
    <location>
        <begin position="1"/>
        <end position="10"/>
    </location>
</feature>
<dbReference type="PANTHER" id="PTHR30290">
    <property type="entry name" value="PERIPLASMIC BINDING COMPONENT OF ABC TRANSPORTER"/>
    <property type="match status" value="1"/>
</dbReference>
<dbReference type="PANTHER" id="PTHR30290:SF9">
    <property type="entry name" value="OLIGOPEPTIDE-BINDING PROTEIN APPA"/>
    <property type="match status" value="1"/>
</dbReference>
<feature type="region of interest" description="Disordered" evidence="4">
    <location>
        <begin position="1"/>
        <end position="23"/>
    </location>
</feature>
<proteinExistence type="inferred from homology"/>
<accession>A0A2N5N7I8</accession>